<keyword evidence="3" id="KW-1015">Disulfide bond</keyword>
<comment type="caution">
    <text evidence="8">The sequence shown here is derived from an EMBL/GenBank/DDBJ whole genome shotgun (WGS) entry which is preliminary data.</text>
</comment>
<protein>
    <recommendedName>
        <fullName evidence="6">Pentraxin family member</fullName>
    </recommendedName>
</protein>
<feature type="non-terminal residue" evidence="8">
    <location>
        <position position="1"/>
    </location>
</feature>
<dbReference type="InterPro" id="IPR013320">
    <property type="entry name" value="ConA-like_dom_sf"/>
</dbReference>
<name>A0ABN8PF15_9CNID</name>
<sequence>TDYALHFPRKGTADYANLWNMPSLNASTVCFWMKSSASNAGTPFSYAVQGEDNELLLFNYKDFDLRIGGKKKMIGVSANDGKWHAICVTWDNENGTYQFFKDGAMEKQGTDFMKGYTIKAGGSLVLGQDQDNVGGGLKSSECFRGTLTNVNVWSYVLPKKAIIAFSKSCSFGMGNVYKWSDFKYGVKGKTAVEMPSSCSPINN</sequence>
<proteinExistence type="inferred from homology"/>
<evidence type="ECO:0000256" key="6">
    <source>
        <dbReference type="RuleBase" id="RU362112"/>
    </source>
</evidence>
<keyword evidence="4" id="KW-0325">Glycoprotein</keyword>
<evidence type="ECO:0000313" key="9">
    <source>
        <dbReference type="Proteomes" id="UP001159405"/>
    </source>
</evidence>
<dbReference type="Gene3D" id="2.60.120.200">
    <property type="match status" value="1"/>
</dbReference>
<keyword evidence="1 6" id="KW-0479">Metal-binding</keyword>
<dbReference type="PANTHER" id="PTHR19277">
    <property type="entry name" value="PENTRAXIN"/>
    <property type="match status" value="1"/>
</dbReference>
<dbReference type="SMART" id="SM00159">
    <property type="entry name" value="PTX"/>
    <property type="match status" value="1"/>
</dbReference>
<comment type="caution">
    <text evidence="5">Lacks conserved residue(s) required for the propagation of feature annotation.</text>
</comment>
<dbReference type="Proteomes" id="UP001159405">
    <property type="component" value="Unassembled WGS sequence"/>
</dbReference>
<dbReference type="InterPro" id="IPR001759">
    <property type="entry name" value="PTX_dom"/>
</dbReference>
<dbReference type="PANTHER" id="PTHR19277:SF125">
    <property type="entry name" value="B6"/>
    <property type="match status" value="1"/>
</dbReference>
<accession>A0ABN8PF15</accession>
<gene>
    <name evidence="8" type="ORF">PLOB_00042366</name>
</gene>
<evidence type="ECO:0000256" key="3">
    <source>
        <dbReference type="ARBA" id="ARBA00023157"/>
    </source>
</evidence>
<reference evidence="8 9" key="1">
    <citation type="submission" date="2022-05" db="EMBL/GenBank/DDBJ databases">
        <authorList>
            <consortium name="Genoscope - CEA"/>
            <person name="William W."/>
        </authorList>
    </citation>
    <scope>NUCLEOTIDE SEQUENCE [LARGE SCALE GENOMIC DNA]</scope>
</reference>
<organism evidence="8 9">
    <name type="scientific">Porites lobata</name>
    <dbReference type="NCBI Taxonomy" id="104759"/>
    <lineage>
        <taxon>Eukaryota</taxon>
        <taxon>Metazoa</taxon>
        <taxon>Cnidaria</taxon>
        <taxon>Anthozoa</taxon>
        <taxon>Hexacorallia</taxon>
        <taxon>Scleractinia</taxon>
        <taxon>Fungiina</taxon>
        <taxon>Poritidae</taxon>
        <taxon>Porites</taxon>
    </lineage>
</organism>
<comment type="cofactor">
    <cofactor evidence="6">
        <name>Ca(2+)</name>
        <dbReference type="ChEBI" id="CHEBI:29108"/>
    </cofactor>
    <text evidence="6">Binds 2 calcium ions per subunit.</text>
</comment>
<dbReference type="PRINTS" id="PR00895">
    <property type="entry name" value="PENTAXIN"/>
</dbReference>
<keyword evidence="9" id="KW-1185">Reference proteome</keyword>
<keyword evidence="2 6" id="KW-0106">Calcium</keyword>
<dbReference type="EMBL" id="CALNXK010000069">
    <property type="protein sequence ID" value="CAH3142508.1"/>
    <property type="molecule type" value="Genomic_DNA"/>
</dbReference>
<feature type="domain" description="Pentraxin (PTX)" evidence="7">
    <location>
        <begin position="1"/>
        <end position="198"/>
    </location>
</feature>
<evidence type="ECO:0000256" key="5">
    <source>
        <dbReference type="PROSITE-ProRule" id="PRU01172"/>
    </source>
</evidence>
<dbReference type="PROSITE" id="PS51828">
    <property type="entry name" value="PTX_2"/>
    <property type="match status" value="1"/>
</dbReference>
<comment type="subcellular location">
    <subcellularLocation>
        <location evidence="6">Secreted</location>
    </subcellularLocation>
</comment>
<evidence type="ECO:0000256" key="2">
    <source>
        <dbReference type="ARBA" id="ARBA00022837"/>
    </source>
</evidence>
<evidence type="ECO:0000256" key="4">
    <source>
        <dbReference type="ARBA" id="ARBA00023180"/>
    </source>
</evidence>
<evidence type="ECO:0000256" key="1">
    <source>
        <dbReference type="ARBA" id="ARBA00022723"/>
    </source>
</evidence>
<evidence type="ECO:0000259" key="7">
    <source>
        <dbReference type="PROSITE" id="PS51828"/>
    </source>
</evidence>
<dbReference type="Pfam" id="PF00354">
    <property type="entry name" value="Pentaxin"/>
    <property type="match status" value="1"/>
</dbReference>
<comment type="subunit">
    <text evidence="6">Homopentamer. Pentaxin (or pentraxin) have a discoid arrangement of 5 non-covalently bound subunits.</text>
</comment>
<evidence type="ECO:0000313" key="8">
    <source>
        <dbReference type="EMBL" id="CAH3142508.1"/>
    </source>
</evidence>
<dbReference type="InterPro" id="IPR051360">
    <property type="entry name" value="Neuronal_Pentraxin_Related"/>
</dbReference>
<comment type="similarity">
    <text evidence="6">Belongs to the pentraxin family.</text>
</comment>
<dbReference type="SUPFAM" id="SSF49899">
    <property type="entry name" value="Concanavalin A-like lectins/glucanases"/>
    <property type="match status" value="1"/>
</dbReference>